<feature type="compositionally biased region" description="Basic residues" evidence="3">
    <location>
        <begin position="400"/>
        <end position="410"/>
    </location>
</feature>
<dbReference type="GO" id="GO:0005975">
    <property type="term" value="P:carbohydrate metabolic process"/>
    <property type="evidence" value="ECO:0007669"/>
    <property type="project" value="TreeGrafter"/>
</dbReference>
<name>A0A3S0XDV1_9BURK</name>
<dbReference type="InterPro" id="IPR002020">
    <property type="entry name" value="Citrate_synthase"/>
</dbReference>
<dbReference type="PANTHER" id="PTHR11739">
    <property type="entry name" value="CITRATE SYNTHASE"/>
    <property type="match status" value="1"/>
</dbReference>
<dbReference type="Pfam" id="PF00285">
    <property type="entry name" value="Citrate_synt"/>
    <property type="match status" value="1"/>
</dbReference>
<dbReference type="GO" id="GO:0046912">
    <property type="term" value="F:acyltransferase activity, acyl groups converted into alkyl on transfer"/>
    <property type="evidence" value="ECO:0007669"/>
    <property type="project" value="InterPro"/>
</dbReference>
<dbReference type="GO" id="GO:0005829">
    <property type="term" value="C:cytosol"/>
    <property type="evidence" value="ECO:0007669"/>
    <property type="project" value="TreeGrafter"/>
</dbReference>
<evidence type="ECO:0000256" key="2">
    <source>
        <dbReference type="ARBA" id="ARBA00022679"/>
    </source>
</evidence>
<dbReference type="Proteomes" id="UP000281118">
    <property type="component" value="Unassembled WGS sequence"/>
</dbReference>
<feature type="region of interest" description="Disordered" evidence="3">
    <location>
        <begin position="385"/>
        <end position="410"/>
    </location>
</feature>
<dbReference type="AlphaFoldDB" id="A0A3S0XDV1"/>
<comment type="similarity">
    <text evidence="1">Belongs to the citrate synthase family.</text>
</comment>
<dbReference type="PANTHER" id="PTHR11739:SF4">
    <property type="entry name" value="CITRATE SYNTHASE, PEROXISOMAL"/>
    <property type="match status" value="1"/>
</dbReference>
<evidence type="ECO:0000313" key="5">
    <source>
        <dbReference type="Proteomes" id="UP000281118"/>
    </source>
</evidence>
<dbReference type="InterPro" id="IPR036969">
    <property type="entry name" value="Citrate_synthase_sf"/>
</dbReference>
<dbReference type="PRINTS" id="PR00143">
    <property type="entry name" value="CITRTSNTHASE"/>
</dbReference>
<keyword evidence="2" id="KW-0808">Transferase</keyword>
<evidence type="ECO:0000256" key="1">
    <source>
        <dbReference type="ARBA" id="ARBA00010566"/>
    </source>
</evidence>
<accession>A0A3S0XDV1</accession>
<proteinExistence type="inferred from homology"/>
<dbReference type="CDD" id="cd06102">
    <property type="entry name" value="citrate_synt_like_2"/>
    <property type="match status" value="1"/>
</dbReference>
<sequence>MTMKRSTPLWLPATEALELMQVRPQTLYASVSRGRIRAKPDAADPRRSLYHRDDVQRIAARARGRRSVETVATEAIQWGEPVLASAVSTVAEGRLLYRGQDACVLAEQAALEDVAGLLWESTPPRFPASAASAASGNAPLQAGLLALAARAATDLPSRGRSRSVLQAEAASAIGALADAMLGTTPAAREMPLHMRLATAWRRPRAADDLRRALVLLADHELNASTFAARVTASTGASMAACLLTGLSTLTGPLHGGASAAVQALMHRASDIGAEAAVREWLAHDRPLAAFGHPLYPGGDARCGALLANIELPPAFEELRGIGERLLGEAANIDFALAALAAVHRLPPGAALTLFALSRTVGWTAHVLEQQATGQLIRPRARYTGPMPGAAEEISEPRFPARARRPSSSRG</sequence>
<reference evidence="4 5" key="1">
    <citation type="submission" date="2018-12" db="EMBL/GenBank/DDBJ databases">
        <title>The genome sequences of Variovorax guangxiensis DSM 27352.</title>
        <authorList>
            <person name="Gao J."/>
            <person name="Sun J."/>
        </authorList>
    </citation>
    <scope>NUCLEOTIDE SEQUENCE [LARGE SCALE GENOMIC DNA]</scope>
    <source>
        <strain evidence="4 5">DSM 27352</strain>
    </source>
</reference>
<evidence type="ECO:0000313" key="4">
    <source>
        <dbReference type="EMBL" id="RUR67076.1"/>
    </source>
</evidence>
<evidence type="ECO:0000256" key="3">
    <source>
        <dbReference type="SAM" id="MobiDB-lite"/>
    </source>
</evidence>
<dbReference type="RefSeq" id="WP_126021235.1">
    <property type="nucleotide sequence ID" value="NZ_RXFT01000002.1"/>
</dbReference>
<dbReference type="EMBL" id="RXFT01000002">
    <property type="protein sequence ID" value="RUR67076.1"/>
    <property type="molecule type" value="Genomic_DNA"/>
</dbReference>
<comment type="caution">
    <text evidence="4">The sequence shown here is derived from an EMBL/GenBank/DDBJ whole genome shotgun (WGS) entry which is preliminary data.</text>
</comment>
<gene>
    <name evidence="4" type="ORF">EJP67_08360</name>
</gene>
<dbReference type="InterPro" id="IPR016142">
    <property type="entry name" value="Citrate_synth-like_lrg_a-sub"/>
</dbReference>
<dbReference type="SUPFAM" id="SSF48256">
    <property type="entry name" value="Citrate synthase"/>
    <property type="match status" value="1"/>
</dbReference>
<dbReference type="OrthoDB" id="9800864at2"/>
<protein>
    <submittedName>
        <fullName evidence="4">Citrate synthase</fullName>
    </submittedName>
</protein>
<organism evidence="4 5">
    <name type="scientific">Variovorax guangxiensis</name>
    <dbReference type="NCBI Taxonomy" id="1775474"/>
    <lineage>
        <taxon>Bacteria</taxon>
        <taxon>Pseudomonadati</taxon>
        <taxon>Pseudomonadota</taxon>
        <taxon>Betaproteobacteria</taxon>
        <taxon>Burkholderiales</taxon>
        <taxon>Comamonadaceae</taxon>
        <taxon>Variovorax</taxon>
    </lineage>
</organism>
<dbReference type="Gene3D" id="1.10.580.10">
    <property type="entry name" value="Citrate Synthase, domain 1"/>
    <property type="match status" value="1"/>
</dbReference>
<dbReference type="GO" id="GO:0006099">
    <property type="term" value="P:tricarboxylic acid cycle"/>
    <property type="evidence" value="ECO:0007669"/>
    <property type="project" value="TreeGrafter"/>
</dbReference>